<feature type="region of interest" description="Disordered" evidence="1">
    <location>
        <begin position="121"/>
        <end position="142"/>
    </location>
</feature>
<dbReference type="OrthoDB" id="3169036at2759"/>
<dbReference type="PANTHER" id="PTHR21713">
    <property type="entry name" value="NASCENT POLYPEPTIDE ASSOCIATED COMPLEX ALPHA SUBUNIT-RELATED"/>
    <property type="match status" value="1"/>
</dbReference>
<dbReference type="Proteomes" id="UP000631114">
    <property type="component" value="Unassembled WGS sequence"/>
</dbReference>
<keyword evidence="3" id="KW-1185">Reference proteome</keyword>
<accession>A0A835LQ47</accession>
<dbReference type="InterPro" id="IPR016641">
    <property type="entry name" value="EGD2/NACA0like"/>
</dbReference>
<protein>
    <submittedName>
        <fullName evidence="2">Uncharacterized protein</fullName>
    </submittedName>
</protein>
<sequence length="192" mass="21771">MLHLFMGNHLKMIIKVLHGLIPAIILHEKVTKTIIKEGRGENPSKYSTCFCDKTCFETLQCTVCTTWRWRCRPKQKARKKSRKAMLKLGMKAIPECEQRHSRESKNVDPCLGQFKAPRSHHVISKPESSAMARGDEDVDETGGRAKRRELVMMQVGVSRSKAIKSQGHDGDIVLRHHGANELREPFGAYSHG</sequence>
<comment type="caution">
    <text evidence="2">The sequence shown here is derived from an EMBL/GenBank/DDBJ whole genome shotgun (WGS) entry which is preliminary data.</text>
</comment>
<organism evidence="2 3">
    <name type="scientific">Coptis chinensis</name>
    <dbReference type="NCBI Taxonomy" id="261450"/>
    <lineage>
        <taxon>Eukaryota</taxon>
        <taxon>Viridiplantae</taxon>
        <taxon>Streptophyta</taxon>
        <taxon>Embryophyta</taxon>
        <taxon>Tracheophyta</taxon>
        <taxon>Spermatophyta</taxon>
        <taxon>Magnoliopsida</taxon>
        <taxon>Ranunculales</taxon>
        <taxon>Ranunculaceae</taxon>
        <taxon>Coptidoideae</taxon>
        <taxon>Coptis</taxon>
    </lineage>
</organism>
<dbReference type="EMBL" id="JADFTS010000007">
    <property type="protein sequence ID" value="KAF9595481.1"/>
    <property type="molecule type" value="Genomic_DNA"/>
</dbReference>
<evidence type="ECO:0000313" key="3">
    <source>
        <dbReference type="Proteomes" id="UP000631114"/>
    </source>
</evidence>
<gene>
    <name evidence="2" type="ORF">IFM89_000399</name>
</gene>
<evidence type="ECO:0000313" key="2">
    <source>
        <dbReference type="EMBL" id="KAF9595481.1"/>
    </source>
</evidence>
<reference evidence="2 3" key="1">
    <citation type="submission" date="2020-10" db="EMBL/GenBank/DDBJ databases">
        <title>The Coptis chinensis genome and diversification of protoberbering-type alkaloids.</title>
        <authorList>
            <person name="Wang B."/>
            <person name="Shu S."/>
            <person name="Song C."/>
            <person name="Liu Y."/>
        </authorList>
    </citation>
    <scope>NUCLEOTIDE SEQUENCE [LARGE SCALE GENOMIC DNA]</scope>
    <source>
        <strain evidence="2">HL-2020</strain>
        <tissue evidence="2">Leaf</tissue>
    </source>
</reference>
<evidence type="ECO:0000256" key="1">
    <source>
        <dbReference type="SAM" id="MobiDB-lite"/>
    </source>
</evidence>
<proteinExistence type="predicted"/>
<dbReference type="GO" id="GO:0005854">
    <property type="term" value="C:nascent polypeptide-associated complex"/>
    <property type="evidence" value="ECO:0007669"/>
    <property type="project" value="InterPro"/>
</dbReference>
<dbReference type="AlphaFoldDB" id="A0A835LQ47"/>
<name>A0A835LQ47_9MAGN</name>